<dbReference type="SUPFAM" id="SSF46785">
    <property type="entry name" value="Winged helix' DNA-binding domain"/>
    <property type="match status" value="1"/>
</dbReference>
<reference evidence="4" key="3">
    <citation type="submission" date="2022-05" db="EMBL/GenBank/DDBJ databases">
        <authorList>
            <person name="Kunte H.-J."/>
        </authorList>
    </citation>
    <scope>NUCLEOTIDE SEQUENCE</scope>
    <source>
        <strain evidence="4">G5</strain>
    </source>
</reference>
<evidence type="ECO:0000313" key="5">
    <source>
        <dbReference type="Proteomes" id="UP000318943"/>
    </source>
</evidence>
<dbReference type="InterPro" id="IPR036390">
    <property type="entry name" value="WH_DNA-bd_sf"/>
</dbReference>
<gene>
    <name evidence="3" type="ORF">FGG12_04280</name>
    <name evidence="4" type="ORF">M5D45_26545</name>
</gene>
<dbReference type="GO" id="GO:0003700">
    <property type="term" value="F:DNA-binding transcription factor activity"/>
    <property type="evidence" value="ECO:0007669"/>
    <property type="project" value="InterPro"/>
</dbReference>
<keyword evidence="5" id="KW-1185">Reference proteome</keyword>
<evidence type="ECO:0000256" key="1">
    <source>
        <dbReference type="SAM" id="MobiDB-lite"/>
    </source>
</evidence>
<evidence type="ECO:0000313" key="3">
    <source>
        <dbReference type="EMBL" id="TSP13708.1"/>
    </source>
</evidence>
<dbReference type="InterPro" id="IPR036388">
    <property type="entry name" value="WH-like_DNA-bd_sf"/>
</dbReference>
<dbReference type="PRINTS" id="PR00598">
    <property type="entry name" value="HTHMARR"/>
</dbReference>
<dbReference type="Gene3D" id="1.10.10.10">
    <property type="entry name" value="Winged helix-like DNA-binding domain superfamily/Winged helix DNA-binding domain"/>
    <property type="match status" value="1"/>
</dbReference>
<evidence type="ECO:0000313" key="6">
    <source>
        <dbReference type="Proteomes" id="UP001056132"/>
    </source>
</evidence>
<dbReference type="EMBL" id="VCIZ01000002">
    <property type="protein sequence ID" value="TSP13708.1"/>
    <property type="molecule type" value="Genomic_DNA"/>
</dbReference>
<dbReference type="SMART" id="SM00347">
    <property type="entry name" value="HTH_MARR"/>
    <property type="match status" value="1"/>
</dbReference>
<evidence type="ECO:0000313" key="4">
    <source>
        <dbReference type="EMBL" id="URF06652.1"/>
    </source>
</evidence>
<reference evidence="4" key="2">
    <citation type="journal article" date="2022" name="Microbiol. Resour. Announc.">
        <title>Genome Sequence of Cupriavidus campinensis Strain G5, a Member of a Bacterial Consortium Capable of Polyethylene Degradation.</title>
        <authorList>
            <person name="Schneider B."/>
            <person name="Pfeiffer F."/>
            <person name="Dyall-Smith M."/>
            <person name="Kunte H.J."/>
        </authorList>
    </citation>
    <scope>NUCLEOTIDE SEQUENCE</scope>
    <source>
        <strain evidence="4">G5</strain>
    </source>
</reference>
<dbReference type="PANTHER" id="PTHR33164">
    <property type="entry name" value="TRANSCRIPTIONAL REGULATOR, MARR FAMILY"/>
    <property type="match status" value="1"/>
</dbReference>
<accession>A0AAE9I5U6</accession>
<dbReference type="InterPro" id="IPR000835">
    <property type="entry name" value="HTH_MarR-typ"/>
</dbReference>
<dbReference type="AlphaFoldDB" id="A0AAE9I5U6"/>
<dbReference type="RefSeq" id="WP_144196411.1">
    <property type="nucleotide sequence ID" value="NZ_CAJPVH010000014.1"/>
</dbReference>
<sequence>MAVTRNTSKARKTREPLAPDPALGEGGDGGGHFNPHLPDVDYGVLDTLTGYAIRRAQIRIYEDFVRSLAAWQITPPRFSALQIIARNPGVRLTDLARILGIARSGAVMLFDALEAMQLVAREPSPTDRRAYALALTATGRQTLAAVTEAVCDHDARIGAQLSEAERQTLLRLLDKLAPGEPWQS</sequence>
<dbReference type="Proteomes" id="UP001056132">
    <property type="component" value="Chromosome 2"/>
</dbReference>
<dbReference type="GO" id="GO:0006950">
    <property type="term" value="P:response to stress"/>
    <property type="evidence" value="ECO:0007669"/>
    <property type="project" value="TreeGrafter"/>
</dbReference>
<proteinExistence type="predicted"/>
<dbReference type="InterPro" id="IPR039422">
    <property type="entry name" value="MarR/SlyA-like"/>
</dbReference>
<dbReference type="KEGG" id="ccam:M5D45_26545"/>
<name>A0AAE9I5U6_9BURK</name>
<dbReference type="Proteomes" id="UP000318943">
    <property type="component" value="Unassembled WGS sequence"/>
</dbReference>
<dbReference type="Pfam" id="PF12802">
    <property type="entry name" value="MarR_2"/>
    <property type="match status" value="1"/>
</dbReference>
<evidence type="ECO:0000259" key="2">
    <source>
        <dbReference type="PROSITE" id="PS50995"/>
    </source>
</evidence>
<reference evidence="3 5" key="1">
    <citation type="submission" date="2019-05" db="EMBL/GenBank/DDBJ databases">
        <title>Whole genome sequence analysis of Cupriavidus campinensis S14E4C strain.</title>
        <authorList>
            <person name="Abbaszade G."/>
            <person name="Szabo A."/>
            <person name="Toumi M."/>
            <person name="Toth E."/>
        </authorList>
    </citation>
    <scope>NUCLEOTIDE SEQUENCE [LARGE SCALE GENOMIC DNA]</scope>
    <source>
        <strain evidence="3 5">S14E4C</strain>
    </source>
</reference>
<protein>
    <submittedName>
        <fullName evidence="3 4">Winged helix-turn-helix transcriptional regulator</fullName>
    </submittedName>
</protein>
<dbReference type="EMBL" id="CP097331">
    <property type="protein sequence ID" value="URF06652.1"/>
    <property type="molecule type" value="Genomic_DNA"/>
</dbReference>
<feature type="domain" description="HTH marR-type" evidence="2">
    <location>
        <begin position="46"/>
        <end position="178"/>
    </location>
</feature>
<dbReference type="PANTHER" id="PTHR33164:SF89">
    <property type="entry name" value="MARR FAMILY REGULATORY PROTEIN"/>
    <property type="match status" value="1"/>
</dbReference>
<dbReference type="PROSITE" id="PS50995">
    <property type="entry name" value="HTH_MARR_2"/>
    <property type="match status" value="1"/>
</dbReference>
<feature type="region of interest" description="Disordered" evidence="1">
    <location>
        <begin position="1"/>
        <end position="31"/>
    </location>
</feature>
<organism evidence="4 6">
    <name type="scientific">Cupriavidus campinensis</name>
    <dbReference type="NCBI Taxonomy" id="151783"/>
    <lineage>
        <taxon>Bacteria</taxon>
        <taxon>Pseudomonadati</taxon>
        <taxon>Pseudomonadota</taxon>
        <taxon>Betaproteobacteria</taxon>
        <taxon>Burkholderiales</taxon>
        <taxon>Burkholderiaceae</taxon>
        <taxon>Cupriavidus</taxon>
    </lineage>
</organism>